<evidence type="ECO:0000256" key="1">
    <source>
        <dbReference type="SAM" id="MobiDB-lite"/>
    </source>
</evidence>
<proteinExistence type="predicted"/>
<feature type="compositionally biased region" description="Basic residues" evidence="1">
    <location>
        <begin position="405"/>
        <end position="415"/>
    </location>
</feature>
<feature type="region of interest" description="Disordered" evidence="1">
    <location>
        <begin position="187"/>
        <end position="216"/>
    </location>
</feature>
<gene>
    <name evidence="2" type="ORF">SCF082_LOCUS10022</name>
</gene>
<accession>A0ABP0J372</accession>
<feature type="region of interest" description="Disordered" evidence="1">
    <location>
        <begin position="401"/>
        <end position="421"/>
    </location>
</feature>
<dbReference type="EMBL" id="CAXAMM010005836">
    <property type="protein sequence ID" value="CAK9008801.1"/>
    <property type="molecule type" value="Genomic_DNA"/>
</dbReference>
<feature type="compositionally biased region" description="Basic and acidic residues" evidence="1">
    <location>
        <begin position="196"/>
        <end position="216"/>
    </location>
</feature>
<evidence type="ECO:0000313" key="2">
    <source>
        <dbReference type="EMBL" id="CAK9008801.1"/>
    </source>
</evidence>
<feature type="compositionally biased region" description="Low complexity" evidence="1">
    <location>
        <begin position="526"/>
        <end position="550"/>
    </location>
</feature>
<feature type="region of interest" description="Disordered" evidence="1">
    <location>
        <begin position="458"/>
        <end position="569"/>
    </location>
</feature>
<feature type="compositionally biased region" description="Basic and acidic residues" evidence="1">
    <location>
        <begin position="310"/>
        <end position="343"/>
    </location>
</feature>
<comment type="caution">
    <text evidence="2">The sequence shown here is derived from an EMBL/GenBank/DDBJ whole genome shotgun (WGS) entry which is preliminary data.</text>
</comment>
<reference evidence="2 3" key="1">
    <citation type="submission" date="2024-02" db="EMBL/GenBank/DDBJ databases">
        <authorList>
            <person name="Chen Y."/>
            <person name="Shah S."/>
            <person name="Dougan E. K."/>
            <person name="Thang M."/>
            <person name="Chan C."/>
        </authorList>
    </citation>
    <scope>NUCLEOTIDE SEQUENCE [LARGE SCALE GENOMIC DNA]</scope>
</reference>
<name>A0ABP0J372_9DINO</name>
<feature type="region of interest" description="Disordered" evidence="1">
    <location>
        <begin position="1"/>
        <end position="85"/>
    </location>
</feature>
<feature type="compositionally biased region" description="Basic and acidic residues" evidence="1">
    <location>
        <begin position="496"/>
        <end position="508"/>
    </location>
</feature>
<feature type="compositionally biased region" description="Basic and acidic residues" evidence="1">
    <location>
        <begin position="71"/>
        <end position="83"/>
    </location>
</feature>
<protein>
    <submittedName>
        <fullName evidence="2">Uncharacterized protein</fullName>
    </submittedName>
</protein>
<dbReference type="Proteomes" id="UP001642464">
    <property type="component" value="Unassembled WGS sequence"/>
</dbReference>
<keyword evidence="3" id="KW-1185">Reference proteome</keyword>
<sequence>MTSYQRGSRSTPVTPKITKRLSPQNRLGLHSGSRKIRKVPLKGNLAEEKLKALPGAKSESTQPKPFTCVNEKGRIGDTDDWRPGKRMNITAVDTGRIQNKTIVSVESPDWMKSFFENNRSYFEKQGLAQRLKKADIGESSAGVSSSARAKGKKSGTNMMCDETGVALSQNLGSANTPDWMNSARKWTAASPNTPRRMGERAGKDRFTSEVTPRDKSASEMQHLLVSESVPEWMRSAAVVQVMNQGNRSARPQAEQGDTRAAGVTTERFWDSTTRNKGGNMVHPMTGRVVHKAQQSDDFPLESGASHRAAFEETIRKRPNSARESRGRYAGDRSKESRDKKKGTVLDQDAGKVANNSIVSPESPAWMKGPFENNRDFFENQGVAEKLRTLSTQDMKEKEFVAGRKVPVRQRQVHKQHTNEAGRVQNLSIVSRAAPEWMKSPFESNRTYFEDVGIAQGKELVRSRSAPPSTKVAPSEEQPEVQAEMGVPGQVTELPYDADKATVEPEVKSKGLPCHAEQRSERRRKSASTISSTSRASKRSSSASATYSARYQKSRSIGSMGCLGNPWRVR</sequence>
<organism evidence="2 3">
    <name type="scientific">Durusdinium trenchii</name>
    <dbReference type="NCBI Taxonomy" id="1381693"/>
    <lineage>
        <taxon>Eukaryota</taxon>
        <taxon>Sar</taxon>
        <taxon>Alveolata</taxon>
        <taxon>Dinophyceae</taxon>
        <taxon>Suessiales</taxon>
        <taxon>Symbiodiniaceae</taxon>
        <taxon>Durusdinium</taxon>
    </lineage>
</organism>
<evidence type="ECO:0000313" key="3">
    <source>
        <dbReference type="Proteomes" id="UP001642464"/>
    </source>
</evidence>
<feature type="compositionally biased region" description="Polar residues" evidence="1">
    <location>
        <begin position="1"/>
        <end position="13"/>
    </location>
</feature>
<feature type="region of interest" description="Disordered" evidence="1">
    <location>
        <begin position="310"/>
        <end position="349"/>
    </location>
</feature>